<dbReference type="Gene3D" id="3.30.710.10">
    <property type="entry name" value="Potassium Channel Kv1.1, Chain A"/>
    <property type="match status" value="1"/>
</dbReference>
<evidence type="ECO:0000259" key="6">
    <source>
        <dbReference type="Pfam" id="PF01466"/>
    </source>
</evidence>
<dbReference type="Proteomes" id="UP001153555">
    <property type="component" value="Unassembled WGS sequence"/>
</dbReference>
<dbReference type="InterPro" id="IPR011333">
    <property type="entry name" value="SKP1/BTB/POZ_sf"/>
</dbReference>
<evidence type="ECO:0000256" key="1">
    <source>
        <dbReference type="ARBA" id="ARBA00004906"/>
    </source>
</evidence>
<dbReference type="PIRSF" id="PIRSF028729">
    <property type="entry name" value="E3_ubiquit_lig_SCF_Skp"/>
    <property type="match status" value="1"/>
</dbReference>
<evidence type="ECO:0000259" key="7">
    <source>
        <dbReference type="Pfam" id="PF03931"/>
    </source>
</evidence>
<name>A0A9N7N7U0_STRHE</name>
<dbReference type="GO" id="GO:0009867">
    <property type="term" value="P:jasmonic acid mediated signaling pathway"/>
    <property type="evidence" value="ECO:0007669"/>
    <property type="project" value="UniProtKB-ARBA"/>
</dbReference>
<dbReference type="EMBL" id="CACSLK010024123">
    <property type="protein sequence ID" value="CAA0822737.1"/>
    <property type="molecule type" value="Genomic_DNA"/>
</dbReference>
<keyword evidence="9" id="KW-1185">Reference proteome</keyword>
<dbReference type="GO" id="GO:0016567">
    <property type="term" value="P:protein ubiquitination"/>
    <property type="evidence" value="ECO:0007669"/>
    <property type="project" value="UniProtKB-UniRule"/>
</dbReference>
<dbReference type="SUPFAM" id="SSF54695">
    <property type="entry name" value="POZ domain"/>
    <property type="match status" value="1"/>
</dbReference>
<dbReference type="AlphaFoldDB" id="A0A9N7N7U0"/>
<organism evidence="8 9">
    <name type="scientific">Striga hermonthica</name>
    <name type="common">Purple witchweed</name>
    <name type="synonym">Buchnera hermonthica</name>
    <dbReference type="NCBI Taxonomy" id="68872"/>
    <lineage>
        <taxon>Eukaryota</taxon>
        <taxon>Viridiplantae</taxon>
        <taxon>Streptophyta</taxon>
        <taxon>Embryophyta</taxon>
        <taxon>Tracheophyta</taxon>
        <taxon>Spermatophyta</taxon>
        <taxon>Magnoliopsida</taxon>
        <taxon>eudicotyledons</taxon>
        <taxon>Gunneridae</taxon>
        <taxon>Pentapetalae</taxon>
        <taxon>asterids</taxon>
        <taxon>lamiids</taxon>
        <taxon>Lamiales</taxon>
        <taxon>Orobanchaceae</taxon>
        <taxon>Buchnereae</taxon>
        <taxon>Striga</taxon>
    </lineage>
</organism>
<dbReference type="SMART" id="SM00512">
    <property type="entry name" value="Skp1"/>
    <property type="match status" value="1"/>
</dbReference>
<dbReference type="Pfam" id="PF01466">
    <property type="entry name" value="Skp1"/>
    <property type="match status" value="1"/>
</dbReference>
<evidence type="ECO:0000313" key="8">
    <source>
        <dbReference type="EMBL" id="CAA0822737.1"/>
    </source>
</evidence>
<reference evidence="8" key="1">
    <citation type="submission" date="2019-12" db="EMBL/GenBank/DDBJ databases">
        <authorList>
            <person name="Scholes J."/>
        </authorList>
    </citation>
    <scope>NUCLEOTIDE SEQUENCE</scope>
</reference>
<evidence type="ECO:0000256" key="2">
    <source>
        <dbReference type="ARBA" id="ARBA00009993"/>
    </source>
</evidence>
<comment type="function">
    <text evidence="4">Involved in ubiquitination and subsequent proteasomal degradation of target proteins. Together with CUL1, RBX1 and a F-box protein, it forms a SCF E3 ubiquitin ligase complex. The functional specificity of this complex depends on the type of F-box protein. In the SCF complex, it serves as an adapter that links the F-box protein to CUL1.</text>
</comment>
<keyword evidence="3 4" id="KW-0833">Ubl conjugation pathway</keyword>
<comment type="pathway">
    <text evidence="1 4">Protein modification; protein ubiquitination.</text>
</comment>
<comment type="subunit">
    <text evidence="4">Part of a SCF (SKP1-cullin-F-box) protein ligase complex.</text>
</comment>
<feature type="domain" description="SKP1 component POZ" evidence="7">
    <location>
        <begin position="44"/>
        <end position="101"/>
    </location>
</feature>
<sequence>MSSTEAKTVVPNTSDGETSEMDEAKTVAPKTSDGETFEVDEVKTVVLKTSDGEKFEVEEEVAVESLKIKHVIENESAGTVISLPNVSSEVLTRVIEYCRRHAFGEFDDTLKDYDAEFVKVDNELLFELISAAHSLNIPGLLDITCQAAADMLKGMTPEEVRATYNITNDLTPEEEEEIRKEYWWAFGQL</sequence>
<comment type="caution">
    <text evidence="8">The sequence shown here is derived from an EMBL/GenBank/DDBJ whole genome shotgun (WGS) entry which is preliminary data.</text>
</comment>
<dbReference type="InterPro" id="IPR016072">
    <property type="entry name" value="Skp1_comp_dimer"/>
</dbReference>
<dbReference type="Pfam" id="PF03931">
    <property type="entry name" value="Skp1_POZ"/>
    <property type="match status" value="1"/>
</dbReference>
<evidence type="ECO:0000313" key="9">
    <source>
        <dbReference type="Proteomes" id="UP001153555"/>
    </source>
</evidence>
<feature type="compositionally biased region" description="Polar residues" evidence="5">
    <location>
        <begin position="1"/>
        <end position="16"/>
    </location>
</feature>
<comment type="similarity">
    <text evidence="2 4">Belongs to the SKP1 family.</text>
</comment>
<accession>A0A9N7N7U0</accession>
<evidence type="ECO:0000256" key="3">
    <source>
        <dbReference type="ARBA" id="ARBA00022786"/>
    </source>
</evidence>
<dbReference type="InterPro" id="IPR036296">
    <property type="entry name" value="SKP1-like_dim_sf"/>
</dbReference>
<feature type="domain" description="SKP1 component dimerisation" evidence="6">
    <location>
        <begin position="138"/>
        <end position="185"/>
    </location>
</feature>
<dbReference type="PANTHER" id="PTHR11165">
    <property type="entry name" value="SKP1"/>
    <property type="match status" value="1"/>
</dbReference>
<protein>
    <recommendedName>
        <fullName evidence="4">SKP1-like protein</fullName>
    </recommendedName>
</protein>
<dbReference type="InterPro" id="IPR001232">
    <property type="entry name" value="SKP1-like"/>
</dbReference>
<evidence type="ECO:0000256" key="4">
    <source>
        <dbReference type="PIRNR" id="PIRNR028729"/>
    </source>
</evidence>
<dbReference type="InterPro" id="IPR016897">
    <property type="entry name" value="SKP1"/>
</dbReference>
<proteinExistence type="inferred from homology"/>
<feature type="region of interest" description="Disordered" evidence="5">
    <location>
        <begin position="1"/>
        <end position="36"/>
    </location>
</feature>
<dbReference type="SUPFAM" id="SSF81382">
    <property type="entry name" value="Skp1 dimerisation domain-like"/>
    <property type="match status" value="1"/>
</dbReference>
<gene>
    <name evidence="8" type="ORF">SHERM_20083</name>
</gene>
<dbReference type="OrthoDB" id="5786141at2759"/>
<dbReference type="GO" id="GO:0006511">
    <property type="term" value="P:ubiquitin-dependent protein catabolic process"/>
    <property type="evidence" value="ECO:0007669"/>
    <property type="project" value="InterPro"/>
</dbReference>
<evidence type="ECO:0000256" key="5">
    <source>
        <dbReference type="SAM" id="MobiDB-lite"/>
    </source>
</evidence>
<dbReference type="InterPro" id="IPR016073">
    <property type="entry name" value="Skp1_comp_POZ"/>
</dbReference>